<dbReference type="InterPro" id="IPR001647">
    <property type="entry name" value="HTH_TetR"/>
</dbReference>
<dbReference type="OrthoDB" id="4823039at2"/>
<evidence type="ECO:0000256" key="2">
    <source>
        <dbReference type="ARBA" id="ARBA00023125"/>
    </source>
</evidence>
<dbReference type="RefSeq" id="WP_133871853.1">
    <property type="nucleotide sequence ID" value="NZ_BOMD01000109.1"/>
</dbReference>
<dbReference type="SUPFAM" id="SSF46689">
    <property type="entry name" value="Homeodomain-like"/>
    <property type="match status" value="1"/>
</dbReference>
<protein>
    <submittedName>
        <fullName evidence="6">TetR family transcriptional regulator</fullName>
    </submittedName>
</protein>
<proteinExistence type="predicted"/>
<dbReference type="InterPro" id="IPR036271">
    <property type="entry name" value="Tet_transcr_reg_TetR-rel_C_sf"/>
</dbReference>
<dbReference type="GO" id="GO:0000976">
    <property type="term" value="F:transcription cis-regulatory region binding"/>
    <property type="evidence" value="ECO:0007669"/>
    <property type="project" value="TreeGrafter"/>
</dbReference>
<reference evidence="6 7" key="1">
    <citation type="submission" date="2019-03" db="EMBL/GenBank/DDBJ databases">
        <title>Sequencing the genomes of 1000 actinobacteria strains.</title>
        <authorList>
            <person name="Klenk H.-P."/>
        </authorList>
    </citation>
    <scope>NUCLEOTIDE SEQUENCE [LARGE SCALE GENOMIC DNA]</scope>
    <source>
        <strain evidence="6 7">DSM 43805</strain>
    </source>
</reference>
<evidence type="ECO:0000256" key="3">
    <source>
        <dbReference type="ARBA" id="ARBA00023163"/>
    </source>
</evidence>
<dbReference type="Pfam" id="PF00440">
    <property type="entry name" value="TetR_N"/>
    <property type="match status" value="1"/>
</dbReference>
<dbReference type="InterPro" id="IPR050109">
    <property type="entry name" value="HTH-type_TetR-like_transc_reg"/>
</dbReference>
<dbReference type="PROSITE" id="PS50977">
    <property type="entry name" value="HTH_TETR_2"/>
    <property type="match status" value="1"/>
</dbReference>
<evidence type="ECO:0000313" key="7">
    <source>
        <dbReference type="Proteomes" id="UP000294901"/>
    </source>
</evidence>
<evidence type="ECO:0000259" key="5">
    <source>
        <dbReference type="PROSITE" id="PS50977"/>
    </source>
</evidence>
<organism evidence="6 7">
    <name type="scientific">Paractinoplanes brasiliensis</name>
    <dbReference type="NCBI Taxonomy" id="52695"/>
    <lineage>
        <taxon>Bacteria</taxon>
        <taxon>Bacillati</taxon>
        <taxon>Actinomycetota</taxon>
        <taxon>Actinomycetes</taxon>
        <taxon>Micromonosporales</taxon>
        <taxon>Micromonosporaceae</taxon>
        <taxon>Paractinoplanes</taxon>
    </lineage>
</organism>
<comment type="caution">
    <text evidence="6">The sequence shown here is derived from an EMBL/GenBank/DDBJ whole genome shotgun (WGS) entry which is preliminary data.</text>
</comment>
<accession>A0A4R6JP92</accession>
<dbReference type="Gene3D" id="1.10.10.60">
    <property type="entry name" value="Homeodomain-like"/>
    <property type="match status" value="1"/>
</dbReference>
<dbReference type="SUPFAM" id="SSF48498">
    <property type="entry name" value="Tetracyclin repressor-like, C-terminal domain"/>
    <property type="match status" value="1"/>
</dbReference>
<feature type="domain" description="HTH tetR-type" evidence="5">
    <location>
        <begin position="16"/>
        <end position="76"/>
    </location>
</feature>
<feature type="DNA-binding region" description="H-T-H motif" evidence="4">
    <location>
        <begin position="39"/>
        <end position="58"/>
    </location>
</feature>
<keyword evidence="2 4" id="KW-0238">DNA-binding</keyword>
<dbReference type="PANTHER" id="PTHR30055">
    <property type="entry name" value="HTH-TYPE TRANSCRIPTIONAL REGULATOR RUTR"/>
    <property type="match status" value="1"/>
</dbReference>
<name>A0A4R6JP92_9ACTN</name>
<sequence>MTRRAYDNTRRAEQARLTRRRVLEAARELLIERGPAAVTMRDVAGRAGVSTETVYKTFGTKAVLIKDVYDVTLAGDDEPIPMIDRPEIRAVYTAAGPRQKLSAYAHAARLISERTGPLLAKLLAGARGGDADLAQFRETTNRERMIGASGVVRHLAETGGLRAGLDPGRASDIVWTLIAPEVYELLVEDRGWSLDEYEQWLARSFIDAVAAEEP</sequence>
<keyword evidence="3" id="KW-0804">Transcription</keyword>
<dbReference type="InterPro" id="IPR009057">
    <property type="entry name" value="Homeodomain-like_sf"/>
</dbReference>
<evidence type="ECO:0000256" key="1">
    <source>
        <dbReference type="ARBA" id="ARBA00023015"/>
    </source>
</evidence>
<dbReference type="PANTHER" id="PTHR30055:SF234">
    <property type="entry name" value="HTH-TYPE TRANSCRIPTIONAL REGULATOR BETI"/>
    <property type="match status" value="1"/>
</dbReference>
<evidence type="ECO:0000313" key="6">
    <source>
        <dbReference type="EMBL" id="TDO37191.1"/>
    </source>
</evidence>
<dbReference type="Gene3D" id="1.10.357.10">
    <property type="entry name" value="Tetracycline Repressor, domain 2"/>
    <property type="match status" value="1"/>
</dbReference>
<keyword evidence="1" id="KW-0805">Transcription regulation</keyword>
<dbReference type="PRINTS" id="PR00455">
    <property type="entry name" value="HTHTETR"/>
</dbReference>
<dbReference type="Proteomes" id="UP000294901">
    <property type="component" value="Unassembled WGS sequence"/>
</dbReference>
<keyword evidence="7" id="KW-1185">Reference proteome</keyword>
<gene>
    <name evidence="6" type="ORF">C8E87_0798</name>
</gene>
<dbReference type="GO" id="GO:0003700">
    <property type="term" value="F:DNA-binding transcription factor activity"/>
    <property type="evidence" value="ECO:0007669"/>
    <property type="project" value="TreeGrafter"/>
</dbReference>
<evidence type="ECO:0000256" key="4">
    <source>
        <dbReference type="PROSITE-ProRule" id="PRU00335"/>
    </source>
</evidence>
<dbReference type="AlphaFoldDB" id="A0A4R6JP92"/>
<dbReference type="EMBL" id="SNWR01000001">
    <property type="protein sequence ID" value="TDO37191.1"/>
    <property type="molecule type" value="Genomic_DNA"/>
</dbReference>